<organism evidence="3 4">
    <name type="scientific">Candidatus Berkelbacteria bacterium CG10_big_fil_rev_8_21_14_0_10_41_12</name>
    <dbReference type="NCBI Taxonomy" id="1974513"/>
    <lineage>
        <taxon>Bacteria</taxon>
        <taxon>Candidatus Berkelbacteria</taxon>
    </lineage>
</organism>
<dbReference type="AlphaFoldDB" id="A0A2M6WXD5"/>
<comment type="similarity">
    <text evidence="1">Belongs to the NAD(P)-dependent epimerase/dehydratase family.</text>
</comment>
<dbReference type="InterPro" id="IPR036291">
    <property type="entry name" value="NAD(P)-bd_dom_sf"/>
</dbReference>
<evidence type="ECO:0000313" key="4">
    <source>
        <dbReference type="Proteomes" id="UP000228596"/>
    </source>
</evidence>
<comment type="caution">
    <text evidence="3">The sequence shown here is derived from an EMBL/GenBank/DDBJ whole genome shotgun (WGS) entry which is preliminary data.</text>
</comment>
<dbReference type="Pfam" id="PF01370">
    <property type="entry name" value="Epimerase"/>
    <property type="match status" value="1"/>
</dbReference>
<dbReference type="Proteomes" id="UP000228596">
    <property type="component" value="Unassembled WGS sequence"/>
</dbReference>
<dbReference type="Gene3D" id="3.90.25.10">
    <property type="entry name" value="UDP-galactose 4-epimerase, domain 1"/>
    <property type="match status" value="1"/>
</dbReference>
<feature type="domain" description="NAD-dependent epimerase/dehydratase" evidence="2">
    <location>
        <begin position="4"/>
        <end position="236"/>
    </location>
</feature>
<dbReference type="PANTHER" id="PTHR43000">
    <property type="entry name" value="DTDP-D-GLUCOSE 4,6-DEHYDRATASE-RELATED"/>
    <property type="match status" value="1"/>
</dbReference>
<sequence>MSKILVTGGAGFIGSNLVDELMKRNHEISVIDDLSTGKKENVNKRAKFFEADITDKDALDKIFNEIKPEIIFHLAAQASVIVSAQDPVLDIKTNVIGTVNLLSLAKQFGAGKFIFSSTGGAIYGDDASRPTPENSEAKPISPYGIDKLFGEKFIGYFTSEKLRTIILRYANVYGPRQNPEGEAGIVAIFLGRMIKNTPVEIYGDGSHTRDFVYVGDVVEANIKALESDVDGIFNIGTGQETTVNDITKILIGLTNSKSKITHVEYKAKEQAHSCLDINKTKKHLGWKPQVSLKEGLSLTTKWFEEN</sequence>
<proteinExistence type="inferred from homology"/>
<dbReference type="Gene3D" id="3.40.50.720">
    <property type="entry name" value="NAD(P)-binding Rossmann-like Domain"/>
    <property type="match status" value="1"/>
</dbReference>
<protein>
    <submittedName>
        <fullName evidence="3">UDP-glucose 4-epimerase</fullName>
    </submittedName>
</protein>
<evidence type="ECO:0000256" key="1">
    <source>
        <dbReference type="ARBA" id="ARBA00007637"/>
    </source>
</evidence>
<evidence type="ECO:0000313" key="3">
    <source>
        <dbReference type="EMBL" id="PIT97460.1"/>
    </source>
</evidence>
<reference evidence="4" key="1">
    <citation type="submission" date="2017-09" db="EMBL/GenBank/DDBJ databases">
        <title>Depth-based differentiation of microbial function through sediment-hosted aquifers and enrichment of novel symbionts in the deep terrestrial subsurface.</title>
        <authorList>
            <person name="Probst A.J."/>
            <person name="Ladd B."/>
            <person name="Jarett J.K."/>
            <person name="Geller-Mcgrath D.E."/>
            <person name="Sieber C.M.K."/>
            <person name="Emerson J.B."/>
            <person name="Anantharaman K."/>
            <person name="Thomas B.C."/>
            <person name="Malmstrom R."/>
            <person name="Stieglmeier M."/>
            <person name="Klingl A."/>
            <person name="Woyke T."/>
            <person name="Ryan C.M."/>
            <person name="Banfield J.F."/>
        </authorList>
    </citation>
    <scope>NUCLEOTIDE SEQUENCE [LARGE SCALE GENOMIC DNA]</scope>
</reference>
<dbReference type="EMBL" id="PEZV01000009">
    <property type="protein sequence ID" value="PIT97460.1"/>
    <property type="molecule type" value="Genomic_DNA"/>
</dbReference>
<gene>
    <name evidence="3" type="ORF">COT77_01320</name>
</gene>
<dbReference type="SUPFAM" id="SSF51735">
    <property type="entry name" value="NAD(P)-binding Rossmann-fold domains"/>
    <property type="match status" value="1"/>
</dbReference>
<dbReference type="InterPro" id="IPR001509">
    <property type="entry name" value="Epimerase_deHydtase"/>
</dbReference>
<accession>A0A2M6WXD5</accession>
<evidence type="ECO:0000259" key="2">
    <source>
        <dbReference type="Pfam" id="PF01370"/>
    </source>
</evidence>
<name>A0A2M6WXD5_9BACT</name>